<evidence type="ECO:0000313" key="2">
    <source>
        <dbReference type="Proteomes" id="UP000262969"/>
    </source>
</evidence>
<name>A0A3D2X5P1_9FIRM</name>
<dbReference type="Proteomes" id="UP000262969">
    <property type="component" value="Unassembled WGS sequence"/>
</dbReference>
<gene>
    <name evidence="1" type="ORF">DHW61_07340</name>
</gene>
<evidence type="ECO:0000313" key="1">
    <source>
        <dbReference type="EMBL" id="HCL02214.1"/>
    </source>
</evidence>
<reference evidence="1 2" key="1">
    <citation type="journal article" date="2018" name="Nat. Biotechnol.">
        <title>A standardized bacterial taxonomy based on genome phylogeny substantially revises the tree of life.</title>
        <authorList>
            <person name="Parks D.H."/>
            <person name="Chuvochina M."/>
            <person name="Waite D.W."/>
            <person name="Rinke C."/>
            <person name="Skarshewski A."/>
            <person name="Chaumeil P.A."/>
            <person name="Hugenholtz P."/>
        </authorList>
    </citation>
    <scope>NUCLEOTIDE SEQUENCE [LARGE SCALE GENOMIC DNA]</scope>
    <source>
        <strain evidence="1">UBA11728</strain>
    </source>
</reference>
<dbReference type="EMBL" id="DPVV01000246">
    <property type="protein sequence ID" value="HCL02214.1"/>
    <property type="molecule type" value="Genomic_DNA"/>
</dbReference>
<dbReference type="AlphaFoldDB" id="A0A3D2X5P1"/>
<dbReference type="Pfam" id="PF16260">
    <property type="entry name" value="DUF4914"/>
    <property type="match status" value="1"/>
</dbReference>
<sequence length="625" mass="70875">MKINQEKWNLPSYIRDILTESKHVYYPRSKKELIHMAFGGEDVDTYEVAYEVPGKGNIVEATVTRCKNGIVVNYPDDYMRRRDPDCLLVADKNDTDKPKYDDVYNQDFEPLRQETFQWLKRQKLIVFAFKSGGEEYGYDTLLVSPANAGFFACAVADLQGFTSMHDITEDFNPKAVIFLAPPFRHTHFDGKQIVIHNRLTGIHELFSYNLYPGPSAKKGIYGVLLNIGENEGWTTVHASTVKVITPYDNEIVIMHEGASGGGKSEMIEHVHREMDGRILLGKNTVTGEKTFIELSESCELRPVTDDMAICHPKMQNDSKKLVVKDAEQGWFLRCDHIKSYGTAPQYEKIFIHPQEPLVFLNLQGVPNSTCLVWEHTLDSNGKPCPNPRVVLPRRLVQNVIDEPVEIDVRSFGVRTPACTKKKPSYGILGMFHILPPALAWLWRLVAPRGYNNPSITSSEGMTSEGVGSYWPFATGKMVEQANLLMEQILNSSHTRYLLIPNQHIGAYEVGFVPQWVAREYIARRGSAKFKPEHLVEARCSVLGYGLGSLKVDGQYIRKAFLQPEMQQEVGIEGYDAGSKILLDFFKAEVEKFLTPELHETGRKIIELLLSDATVQEYNDLLPMRY</sequence>
<proteinExistence type="predicted"/>
<accession>A0A3D2X5P1</accession>
<comment type="caution">
    <text evidence="1">The sequence shown here is derived from an EMBL/GenBank/DDBJ whole genome shotgun (WGS) entry which is preliminary data.</text>
</comment>
<dbReference type="SUPFAM" id="SSF53795">
    <property type="entry name" value="PEP carboxykinase-like"/>
    <property type="match status" value="1"/>
</dbReference>
<dbReference type="InterPro" id="IPR032583">
    <property type="entry name" value="DUF4914"/>
</dbReference>
<protein>
    <submittedName>
        <fullName evidence="1">DUF4914 domain-containing protein</fullName>
    </submittedName>
</protein>
<organism evidence="1 2">
    <name type="scientific">Lachnoclostridium phytofermentans</name>
    <dbReference type="NCBI Taxonomy" id="66219"/>
    <lineage>
        <taxon>Bacteria</taxon>
        <taxon>Bacillati</taxon>
        <taxon>Bacillota</taxon>
        <taxon>Clostridia</taxon>
        <taxon>Lachnospirales</taxon>
        <taxon>Lachnospiraceae</taxon>
    </lineage>
</organism>